<dbReference type="InterPro" id="IPR051412">
    <property type="entry name" value="Formin_Homology_Diaphanous_sf"/>
</dbReference>
<proteinExistence type="predicted"/>
<feature type="compositionally biased region" description="Pro residues" evidence="2">
    <location>
        <begin position="42"/>
        <end position="78"/>
    </location>
</feature>
<dbReference type="SMART" id="SM00355">
    <property type="entry name" value="ZnF_C2H2"/>
    <property type="match status" value="2"/>
</dbReference>
<feature type="region of interest" description="Disordered" evidence="2">
    <location>
        <begin position="501"/>
        <end position="520"/>
    </location>
</feature>
<keyword evidence="1" id="KW-0863">Zinc-finger</keyword>
<feature type="compositionally biased region" description="Polar residues" evidence="2">
    <location>
        <begin position="81"/>
        <end position="94"/>
    </location>
</feature>
<dbReference type="Pfam" id="PF00096">
    <property type="entry name" value="zf-C2H2"/>
    <property type="match status" value="1"/>
</dbReference>
<evidence type="ECO:0000256" key="2">
    <source>
        <dbReference type="SAM" id="MobiDB-lite"/>
    </source>
</evidence>
<organism evidence="4 5">
    <name type="scientific">Mya arenaria</name>
    <name type="common">Soft-shell clam</name>
    <dbReference type="NCBI Taxonomy" id="6604"/>
    <lineage>
        <taxon>Eukaryota</taxon>
        <taxon>Metazoa</taxon>
        <taxon>Spiralia</taxon>
        <taxon>Lophotrochozoa</taxon>
        <taxon>Mollusca</taxon>
        <taxon>Bivalvia</taxon>
        <taxon>Autobranchia</taxon>
        <taxon>Heteroconchia</taxon>
        <taxon>Euheterodonta</taxon>
        <taxon>Imparidentia</taxon>
        <taxon>Neoheterodontei</taxon>
        <taxon>Myida</taxon>
        <taxon>Myoidea</taxon>
        <taxon>Myidae</taxon>
        <taxon>Mya</taxon>
    </lineage>
</organism>
<keyword evidence="5" id="KW-1185">Reference proteome</keyword>
<reference evidence="4" key="1">
    <citation type="submission" date="2022-11" db="EMBL/GenBank/DDBJ databases">
        <title>Centuries of genome instability and evolution in soft-shell clam transmissible cancer (bioRxiv).</title>
        <authorList>
            <person name="Hart S.F.M."/>
            <person name="Yonemitsu M.A."/>
            <person name="Giersch R.M."/>
            <person name="Beal B.F."/>
            <person name="Arriagada G."/>
            <person name="Davis B.W."/>
            <person name="Ostrander E.A."/>
            <person name="Goff S.P."/>
            <person name="Metzger M.J."/>
        </authorList>
    </citation>
    <scope>NUCLEOTIDE SEQUENCE</scope>
    <source>
        <strain evidence="4">MELC-2E11</strain>
        <tissue evidence="4">Siphon/mantle</tissue>
    </source>
</reference>
<feature type="region of interest" description="Disordered" evidence="2">
    <location>
        <begin position="362"/>
        <end position="381"/>
    </location>
</feature>
<evidence type="ECO:0000256" key="1">
    <source>
        <dbReference type="PROSITE-ProRule" id="PRU00042"/>
    </source>
</evidence>
<feature type="compositionally biased region" description="Acidic residues" evidence="2">
    <location>
        <begin position="506"/>
        <end position="520"/>
    </location>
</feature>
<gene>
    <name evidence="4" type="ORF">MAR_015281</name>
</gene>
<dbReference type="PANTHER" id="PTHR45691">
    <property type="entry name" value="PROTEIN DIAPHANOUS"/>
    <property type="match status" value="1"/>
</dbReference>
<dbReference type="PROSITE" id="PS00028">
    <property type="entry name" value="ZINC_FINGER_C2H2_1"/>
    <property type="match status" value="1"/>
</dbReference>
<dbReference type="SUPFAM" id="SSF101447">
    <property type="entry name" value="Formin homology 2 domain (FH2 domain)"/>
    <property type="match status" value="1"/>
</dbReference>
<feature type="compositionally biased region" description="Basic and acidic residues" evidence="2">
    <location>
        <begin position="1"/>
        <end position="20"/>
    </location>
</feature>
<evidence type="ECO:0000259" key="3">
    <source>
        <dbReference type="PROSITE" id="PS50157"/>
    </source>
</evidence>
<dbReference type="EMBL" id="CP111023">
    <property type="protein sequence ID" value="WAR21307.1"/>
    <property type="molecule type" value="Genomic_DNA"/>
</dbReference>
<keyword evidence="1" id="KW-0862">Zinc</keyword>
<accession>A0ABY7FGR7</accession>
<evidence type="ECO:0000313" key="5">
    <source>
        <dbReference type="Proteomes" id="UP001164746"/>
    </source>
</evidence>
<evidence type="ECO:0000313" key="4">
    <source>
        <dbReference type="EMBL" id="WAR21307.1"/>
    </source>
</evidence>
<feature type="region of interest" description="Disordered" evidence="2">
    <location>
        <begin position="1"/>
        <end position="94"/>
    </location>
</feature>
<sequence length="520" mass="60472">MEYPKCPKCDQQFSRRDAMLRHQKHKHKAVNHEMETVINESYPPPPPPPQGVPPPPPPPPPPRESQPPPPPPPPPPQRSPTTITGGTNIRRNKFTTYDISTPVYNDDIWADRIQPTVQRIIWLYKRWQPLYLIIRESVLPRVEFVQGIPTDLADDDFFDPRFNNLLILDDLFSDAGKDTRINDLFTEGSHHRSLSVVSINQNLFGTKDPTQRRNCHYLVLFNNPVDRQSVMVLARQMYPGHTDKFMHTFAKATKYPYGYLLVDLKPFTVENDRLKYVSKPKRFYQESELPNSTNHLLECPCTVIKEDKLLETNHSSVGVQTVHIDDQGEAMAEKGQPCDDCGLLFDSAHDVQRHVKRGWCPETRETMGEPPAKRPRTDEHSDDAMDVDIEENDGFRHIWEIAHKENKDKFNKLYDQYIDDGYNEEDSYEMATERTQPYKEKIFFANYQRLLEMYWLPLVTNASHRVIVEQIDKLRQKGVSLPSAIKRVIKKHQHQFQDLFELSEDRGEESDDESSSSEDQ</sequence>
<keyword evidence="1" id="KW-0479">Metal-binding</keyword>
<dbReference type="Proteomes" id="UP001164746">
    <property type="component" value="Chromosome 12"/>
</dbReference>
<name>A0ABY7FGR7_MYAAR</name>
<feature type="domain" description="C2H2-type" evidence="3">
    <location>
        <begin position="4"/>
        <end position="32"/>
    </location>
</feature>
<protein>
    <recommendedName>
        <fullName evidence="3">C2H2-type domain-containing protein</fullName>
    </recommendedName>
</protein>
<dbReference type="InterPro" id="IPR013087">
    <property type="entry name" value="Znf_C2H2_type"/>
</dbReference>
<dbReference type="PANTHER" id="PTHR45691:SF6">
    <property type="entry name" value="PROTEIN DIAPHANOUS"/>
    <property type="match status" value="1"/>
</dbReference>
<dbReference type="PROSITE" id="PS50157">
    <property type="entry name" value="ZINC_FINGER_C2H2_2"/>
    <property type="match status" value="1"/>
</dbReference>